<evidence type="ECO:0000256" key="1">
    <source>
        <dbReference type="SAM" id="MobiDB-lite"/>
    </source>
</evidence>
<protein>
    <recommendedName>
        <fullName evidence="3">DUF4767 domain-containing protein</fullName>
    </recommendedName>
</protein>
<keyword evidence="5" id="KW-1185">Reference proteome</keyword>
<feature type="region of interest" description="Disordered" evidence="1">
    <location>
        <begin position="624"/>
        <end position="661"/>
    </location>
</feature>
<feature type="chain" id="PRO_5038892124" description="DUF4767 domain-containing protein" evidence="2">
    <location>
        <begin position="24"/>
        <end position="873"/>
    </location>
</feature>
<dbReference type="RefSeq" id="WP_006309673.1">
    <property type="nucleotide sequence ID" value="NZ_JH601133.1"/>
</dbReference>
<dbReference type="EMBL" id="AGEG01000016">
    <property type="protein sequence ID" value="EHR36195.1"/>
    <property type="molecule type" value="Genomic_DNA"/>
</dbReference>
<dbReference type="HOGENOM" id="CLU_328935_0_0_9"/>
<feature type="domain" description="DUF4767" evidence="3">
    <location>
        <begin position="654"/>
        <end position="794"/>
    </location>
</feature>
<dbReference type="InterPro" id="IPR009343">
    <property type="entry name" value="DUF1002"/>
</dbReference>
<dbReference type="eggNOG" id="COG4086">
    <property type="taxonomic scope" value="Bacteria"/>
</dbReference>
<feature type="compositionally biased region" description="Acidic residues" evidence="1">
    <location>
        <begin position="626"/>
        <end position="642"/>
    </location>
</feature>
<dbReference type="PATRIC" id="fig|883113.3.peg.1455"/>
<proteinExistence type="predicted"/>
<reference evidence="4 5" key="1">
    <citation type="submission" date="2012-01" db="EMBL/GenBank/DDBJ databases">
        <title>The Genome Sequence of Facklamia languida CCUG 37842.</title>
        <authorList>
            <consortium name="The Broad Institute Genome Sequencing Platform"/>
            <person name="Earl A."/>
            <person name="Ward D."/>
            <person name="Feldgarden M."/>
            <person name="Gevers D."/>
            <person name="Huys G."/>
            <person name="Young S.K."/>
            <person name="Zeng Q."/>
            <person name="Gargeya S."/>
            <person name="Fitzgerald M."/>
            <person name="Haas B."/>
            <person name="Abouelleil A."/>
            <person name="Alvarado L."/>
            <person name="Arachchi H.M."/>
            <person name="Berlin A."/>
            <person name="Chapman S.B."/>
            <person name="Gearin G."/>
            <person name="Goldberg J."/>
            <person name="Griggs A."/>
            <person name="Gujja S."/>
            <person name="Hansen M."/>
            <person name="Heiman D."/>
            <person name="Howarth C."/>
            <person name="Larimer J."/>
            <person name="Lui A."/>
            <person name="MacDonald P.J.P."/>
            <person name="McCowen C."/>
            <person name="Montmayeur A."/>
            <person name="Murphy C."/>
            <person name="Neiman D."/>
            <person name="Pearson M."/>
            <person name="Priest M."/>
            <person name="Roberts A."/>
            <person name="Saif S."/>
            <person name="Shea T."/>
            <person name="Sisk P."/>
            <person name="Stolte C."/>
            <person name="Sykes S."/>
            <person name="Wortman J."/>
            <person name="Nusbaum C."/>
            <person name="Birren B."/>
        </authorList>
    </citation>
    <scope>NUCLEOTIDE SEQUENCE [LARGE SCALE GENOMIC DNA]</scope>
    <source>
        <strain evidence="4 5">CCUG 37842</strain>
    </source>
</reference>
<feature type="signal peptide" evidence="2">
    <location>
        <begin position="1"/>
        <end position="23"/>
    </location>
</feature>
<dbReference type="Pfam" id="PF06207">
    <property type="entry name" value="DUF1002"/>
    <property type="match status" value="1"/>
</dbReference>
<dbReference type="InterPro" id="IPR031927">
    <property type="entry name" value="DUF4767"/>
</dbReference>
<evidence type="ECO:0000259" key="3">
    <source>
        <dbReference type="Pfam" id="PF15983"/>
    </source>
</evidence>
<evidence type="ECO:0000313" key="5">
    <source>
        <dbReference type="Proteomes" id="UP000006190"/>
    </source>
</evidence>
<dbReference type="Pfam" id="PF15983">
    <property type="entry name" value="DUF4767"/>
    <property type="match status" value="2"/>
</dbReference>
<dbReference type="STRING" id="883113.HMPREF9708_01456"/>
<name>H3NKR7_9LACT</name>
<evidence type="ECO:0000313" key="4">
    <source>
        <dbReference type="EMBL" id="EHR36195.1"/>
    </source>
</evidence>
<evidence type="ECO:0000256" key="2">
    <source>
        <dbReference type="SAM" id="SignalP"/>
    </source>
</evidence>
<keyword evidence="2" id="KW-0732">Signal</keyword>
<comment type="caution">
    <text evidence="4">The sequence shown here is derived from an EMBL/GenBank/DDBJ whole genome shotgun (WGS) entry which is preliminary data.</text>
</comment>
<organism evidence="4 5">
    <name type="scientific">Facklamia languida CCUG 37842</name>
    <dbReference type="NCBI Taxonomy" id="883113"/>
    <lineage>
        <taxon>Bacteria</taxon>
        <taxon>Bacillati</taxon>
        <taxon>Bacillota</taxon>
        <taxon>Bacilli</taxon>
        <taxon>Lactobacillales</taxon>
        <taxon>Aerococcaceae</taxon>
        <taxon>Facklamia</taxon>
    </lineage>
</organism>
<accession>H3NKR7</accession>
<feature type="domain" description="DUF4767" evidence="3">
    <location>
        <begin position="471"/>
        <end position="611"/>
    </location>
</feature>
<dbReference type="Proteomes" id="UP000006190">
    <property type="component" value="Unassembled WGS sequence"/>
</dbReference>
<dbReference type="OrthoDB" id="9810153at2"/>
<dbReference type="AlphaFoldDB" id="H3NKR7"/>
<sequence length="873" mass="97581">MRKREKLLLVGALTVLASAPVMTLSTDVLSQVAAQQQLQNQKVSLGASLTDQQVQETLKLLNIDKVASNDLIKIDGAKINQYLNLGTPNDVGVYSSAIIEPREPGYGVQVQIVTPQTINQVTAQTYQNAAITSGAKDVLIKIGSLKPVTGEGALAGVYAIYEANGNKLNIQNIKVAQKEVTLPTEIKEKSQLTDAQINELTANIKAIIAQRVKEKKEISDDEILQIINEQSDAIAKKYNVEISDSVKKVIFNVMKEFAKIQIDSETIDDSNQESWTAEQAIDIYEAAMHNGQNVALTDFPNNYDRSLWKEVSRKGNRTIMQYDDRFYSFDKQVDYSITQITVAYSQEELDNNFLTRYDVDFNTRLIIHQVDERLLDNQPDGKIIALEEGQTLDYLVKALFPTDNNIKAIYGEYDSPSDAYYYRLVTLDSQGQEQILGDYRVHLDGTIDHVDHLILSDYPIKRPDQLLADPLFNADKDQVLQNFMAEWGQGMNQIYQRFTPEAPGEMYGPSFPNEIIDLLAVDNQAVNAKWSTDGFSSEKGEYAIVAAYNDTDDFRAKHPDEPAGDHYYLFAIVNGEPVVLHSQQNQGAEDGRVHFAPTENAALQAGFKQIVEEGTYNQDLIPVAPEPEETTTEPEETTAEPEETTKEEETMDPVYNPDKDQTLKTFMDKWGTGMDQVYERFTPDEPGEMYGPKFPNEILPLLAVNDQAVEAVWSEDGISQTPGQYAVVAAYNDTKDFRAKHPDEPAGDHYYLFAIVDGQPVVLHSQQNEGQPSGLVHFVPTENTALQAAFEQIIANGYFDESLVPDAPAEAVVDSPEKAQSVIMDLQLDDETIDYDQPVYRESLGAYEFVGSQGSYYVYQDGHVEDEFGNTLN</sequence>
<gene>
    <name evidence="4" type="ORF">HMPREF9708_01456</name>
</gene>